<evidence type="ECO:0000313" key="2">
    <source>
        <dbReference type="Proteomes" id="UP000294684"/>
    </source>
</evidence>
<dbReference type="OrthoDB" id="312711at2"/>
<evidence type="ECO:0000313" key="1">
    <source>
        <dbReference type="EMBL" id="TDY71188.1"/>
    </source>
</evidence>
<comment type="caution">
    <text evidence="1">The sequence shown here is derived from an EMBL/GenBank/DDBJ whole genome shotgun (WGS) entry which is preliminary data.</text>
</comment>
<name>A0A4R8MT16_LEPME</name>
<proteinExistence type="predicted"/>
<organism evidence="1 2">
    <name type="scientific">Leptospira meyeri</name>
    <dbReference type="NCBI Taxonomy" id="29508"/>
    <lineage>
        <taxon>Bacteria</taxon>
        <taxon>Pseudomonadati</taxon>
        <taxon>Spirochaetota</taxon>
        <taxon>Spirochaetia</taxon>
        <taxon>Leptospirales</taxon>
        <taxon>Leptospiraceae</taxon>
        <taxon>Leptospira</taxon>
    </lineage>
</organism>
<dbReference type="Gene3D" id="3.40.50.12580">
    <property type="match status" value="1"/>
</dbReference>
<dbReference type="STRING" id="1193051.LEP1GSC017_3825"/>
<dbReference type="AlphaFoldDB" id="A0A4R8MT16"/>
<dbReference type="SUPFAM" id="SSF53756">
    <property type="entry name" value="UDP-Glycosyltransferase/glycogen phosphorylase"/>
    <property type="match status" value="1"/>
</dbReference>
<dbReference type="Proteomes" id="UP000294684">
    <property type="component" value="Unassembled WGS sequence"/>
</dbReference>
<gene>
    <name evidence="1" type="ORF">CLV96_0143</name>
</gene>
<sequence length="583" mass="68320">MKILAFAPHSYLWPHAFPEAQVLHSLRAQGAEILYVGCGEALNSWCIPMESTGADESLEEAKKKEICIQCVENNKKINNIFHFSHTTIAEILQREDFESIEEIMNSLSARNVMDFQLDGLSFGRYSLYNHFLQHKKIEFVIDEDSWDAVRLHLITCLRSYFAGKRLIESYKPDVVFFYSSGYSVNLVVRLYAEAKQIPCYSVFAGSNWSNRLKTIHIAKKNSFTHFYERDELWKKKFRFLPATKESLNNVKSFLHFILKGQSSFLYGGKPSRKTAKEIRDLFQIPETAKITLLATSSYDELKSAQLVDELPLEKSAIFANQIEWIKETVEFYKEKTDCFLIIRIHPRELPNQRDQVLSKHYIELKRIFDNLPKNVKVNLPSDHLSFYDLLEHIDFGLISWSSAGRDMAVWGIPFISYLDDYSFYPRSDLGSVAKSKAEYFVQIDKLISDDGWSFDRIIKTFRWLGFEMYDTVFDMSDIIDDRLVLLESFFWRNLRRVLRRLKLDHFLKPQLRVAKQGKLMFERVVSGRPTEEILEVDRMRLSPEKELDEVKEILNSICEVQFGENWKENLSSKLRNNIFGYIK</sequence>
<keyword evidence="2" id="KW-1185">Reference proteome</keyword>
<accession>A0A4R8MT16</accession>
<protein>
    <submittedName>
        <fullName evidence="1">Uncharacterized protein</fullName>
    </submittedName>
</protein>
<dbReference type="InterPro" id="IPR043148">
    <property type="entry name" value="TagF_C"/>
</dbReference>
<dbReference type="EMBL" id="SORO01000001">
    <property type="protein sequence ID" value="TDY71188.1"/>
    <property type="molecule type" value="Genomic_DNA"/>
</dbReference>
<reference evidence="1 2" key="1">
    <citation type="submission" date="2019-03" db="EMBL/GenBank/DDBJ databases">
        <title>Genomic Encyclopedia of Archaeal and Bacterial Type Strains, Phase II (KMG-II): from individual species to whole genera.</title>
        <authorList>
            <person name="Goeker M."/>
        </authorList>
    </citation>
    <scope>NUCLEOTIDE SEQUENCE [LARGE SCALE GENOMIC DNA]</scope>
    <source>
        <strain evidence="1 2">DSM 21537</strain>
    </source>
</reference>